<accession>A0A8B6GIA0</accession>
<evidence type="ECO:0000256" key="7">
    <source>
        <dbReference type="SAM" id="MobiDB-lite"/>
    </source>
</evidence>
<protein>
    <submittedName>
        <fullName evidence="10">Uncharacterized protein</fullName>
    </submittedName>
</protein>
<evidence type="ECO:0000256" key="6">
    <source>
        <dbReference type="ARBA" id="ARBA00023242"/>
    </source>
</evidence>
<feature type="compositionally biased region" description="Basic and acidic residues" evidence="7">
    <location>
        <begin position="150"/>
        <end position="162"/>
    </location>
</feature>
<dbReference type="SUPFAM" id="SSF47769">
    <property type="entry name" value="SAM/Pointed domain"/>
    <property type="match status" value="1"/>
</dbReference>
<evidence type="ECO:0000256" key="1">
    <source>
        <dbReference type="ARBA" id="ARBA00004123"/>
    </source>
</evidence>
<evidence type="ECO:0000256" key="5">
    <source>
        <dbReference type="ARBA" id="ARBA00023163"/>
    </source>
</evidence>
<proteinExistence type="inferred from homology"/>
<dbReference type="AlphaFoldDB" id="A0A8B6GIA0"/>
<keyword evidence="5" id="KW-0804">Transcription</keyword>
<organism evidence="10 11">
    <name type="scientific">Mytilus galloprovincialis</name>
    <name type="common">Mediterranean mussel</name>
    <dbReference type="NCBI Taxonomy" id="29158"/>
    <lineage>
        <taxon>Eukaryota</taxon>
        <taxon>Metazoa</taxon>
        <taxon>Spiralia</taxon>
        <taxon>Lophotrochozoa</taxon>
        <taxon>Mollusca</taxon>
        <taxon>Bivalvia</taxon>
        <taxon>Autobranchia</taxon>
        <taxon>Pteriomorphia</taxon>
        <taxon>Mytilida</taxon>
        <taxon>Mytiloidea</taxon>
        <taxon>Mytilidae</taxon>
        <taxon>Mytilinae</taxon>
        <taxon>Mytilus</taxon>
    </lineage>
</organism>
<feature type="region of interest" description="Disordered" evidence="7">
    <location>
        <begin position="1"/>
        <end position="178"/>
    </location>
</feature>
<dbReference type="PANTHER" id="PTHR12623">
    <property type="entry name" value="NGFI-A BINDING PROTEIN"/>
    <property type="match status" value="1"/>
</dbReference>
<dbReference type="Pfam" id="PF04905">
    <property type="entry name" value="NCD2"/>
    <property type="match status" value="1"/>
</dbReference>
<comment type="subcellular location">
    <subcellularLocation>
        <location evidence="1">Nucleus</location>
    </subcellularLocation>
</comment>
<dbReference type="InterPro" id="IPR039040">
    <property type="entry name" value="NAB_fam"/>
</dbReference>
<comment type="caution">
    <text evidence="10">The sequence shown here is derived from an EMBL/GenBank/DDBJ whole genome shotgun (WGS) entry which is preliminary data.</text>
</comment>
<keyword evidence="3" id="KW-0678">Repressor</keyword>
<keyword evidence="11" id="KW-1185">Reference proteome</keyword>
<name>A0A8B6GIA0_MYTGA</name>
<dbReference type="InterPro" id="IPR013761">
    <property type="entry name" value="SAM/pointed_sf"/>
</dbReference>
<dbReference type="Gene3D" id="1.10.150.50">
    <property type="entry name" value="Transcription Factor, Ets-1"/>
    <property type="match status" value="1"/>
</dbReference>
<dbReference type="PANTHER" id="PTHR12623:SF10">
    <property type="entry name" value="NGFI-A-BINDING PROTEIN HOMOLOG"/>
    <property type="match status" value="1"/>
</dbReference>
<dbReference type="InterPro" id="IPR006988">
    <property type="entry name" value="Nab_N"/>
</dbReference>
<feature type="domain" description="NAB co-repressor" evidence="9">
    <location>
        <begin position="353"/>
        <end position="476"/>
    </location>
</feature>
<dbReference type="GO" id="GO:0003712">
    <property type="term" value="F:transcription coregulator activity"/>
    <property type="evidence" value="ECO:0007669"/>
    <property type="project" value="InterPro"/>
</dbReference>
<evidence type="ECO:0000259" key="9">
    <source>
        <dbReference type="Pfam" id="PF04905"/>
    </source>
</evidence>
<feature type="region of interest" description="Disordered" evidence="7">
    <location>
        <begin position="662"/>
        <end position="720"/>
    </location>
</feature>
<evidence type="ECO:0000313" key="11">
    <source>
        <dbReference type="Proteomes" id="UP000596742"/>
    </source>
</evidence>
<dbReference type="GO" id="GO:0005634">
    <property type="term" value="C:nucleus"/>
    <property type="evidence" value="ECO:0007669"/>
    <property type="project" value="UniProtKB-SubCell"/>
</dbReference>
<evidence type="ECO:0000256" key="4">
    <source>
        <dbReference type="ARBA" id="ARBA00023015"/>
    </source>
</evidence>
<keyword evidence="6" id="KW-0539">Nucleus</keyword>
<dbReference type="Pfam" id="PF04904">
    <property type="entry name" value="SAM_NCD1"/>
    <property type="match status" value="1"/>
</dbReference>
<dbReference type="GO" id="GO:0045892">
    <property type="term" value="P:negative regulation of DNA-templated transcription"/>
    <property type="evidence" value="ECO:0007669"/>
    <property type="project" value="InterPro"/>
</dbReference>
<feature type="region of interest" description="Disordered" evidence="7">
    <location>
        <begin position="592"/>
        <end position="614"/>
    </location>
</feature>
<dbReference type="Gene3D" id="1.20.120.2010">
    <property type="entry name" value="NAB conserved domain 2"/>
    <property type="match status" value="1"/>
</dbReference>
<comment type="similarity">
    <text evidence="2">Belongs to the NAB family.</text>
</comment>
<keyword evidence="4" id="KW-0805">Transcription regulation</keyword>
<dbReference type="OrthoDB" id="10028556at2759"/>
<feature type="compositionally biased region" description="Polar residues" evidence="7">
    <location>
        <begin position="672"/>
        <end position="702"/>
    </location>
</feature>
<evidence type="ECO:0000313" key="10">
    <source>
        <dbReference type="EMBL" id="VDI64323.1"/>
    </source>
</evidence>
<dbReference type="InterPro" id="IPR038398">
    <property type="entry name" value="NCD2_sf"/>
</dbReference>
<dbReference type="Gene3D" id="1.10.287.700">
    <property type="entry name" value="Helix hairpin bin"/>
    <property type="match status" value="2"/>
</dbReference>
<feature type="compositionally biased region" description="Low complexity" evidence="7">
    <location>
        <begin position="598"/>
        <end position="611"/>
    </location>
</feature>
<evidence type="ECO:0000256" key="2">
    <source>
        <dbReference type="ARBA" id="ARBA00008864"/>
    </source>
</evidence>
<dbReference type="CDD" id="cd09487">
    <property type="entry name" value="SAM_superfamily"/>
    <property type="match status" value="1"/>
</dbReference>
<feature type="compositionally biased region" description="Polar residues" evidence="7">
    <location>
        <begin position="1"/>
        <end position="149"/>
    </location>
</feature>
<sequence>MSNTSLKTKDSMSNTTLKTKDSMSNTSLKTKDSMSNTSLKTKDSMSNTTLKTKDPMSNTSLKNKDSMSNTTLKTKDSVSNTTLKTKDSMSNTTLKTKDSMSNTSLRTKDSMSNTTLKTKDSMSNTTLKTTDSMSNTSLKTKDSMSNTTLKTKDSKREYKQNKEPPFYEGEMTTSQPKNTSEWQLHRVLQRANLLQYYDTFISQGGDDVQQLCEAGEEEFLEIMALVGMASKPLHVRRLQKALQEWVANPAAFQGQIQMPMIGTPPGATGNQSSQLGQTVPKMNLNGGQVNRDQANPYQMHSSTSPVMNARSWSPSPLIQPTTSPGPANMVGGNQSEIKEENNHSQSPIPTPVLVESQINAIAEAATNIAKAIPYFEAKPLNMKKQINKDIMALQQQPDDSPNRLDEMRKYAAIYGRFDSKRKNIKPMSMHEISVNEAAAQLCLHMPTLLTRREDLFPLARQVVKDSGYQYSKGHSRSGETVLPSAKRSRLDPTFLKMLETYPGMYVPFEFERSQVMNDRMSAVIKEIGSLNQTQDEFKKQIQAAQERGDIETAKPLQDQYDQNVTKLEKLLSEQAEMKKVNKFSRMPKLGFDDDDISSDLQSGGSSPSNSADGDDFAAHLRAQFDPNAKTKLLNDTLFDEGLRIAQQYGMADFAKELKGLQVPGEEDEEPSNIPTFNNNNGQSQNSIVKNPANESPQNNHVISDTCEDGKTNELPVNGDS</sequence>
<evidence type="ECO:0000259" key="8">
    <source>
        <dbReference type="Pfam" id="PF04904"/>
    </source>
</evidence>
<dbReference type="EMBL" id="UYJE01008497">
    <property type="protein sequence ID" value="VDI64323.1"/>
    <property type="molecule type" value="Genomic_DNA"/>
</dbReference>
<dbReference type="InterPro" id="IPR006989">
    <property type="entry name" value="NAB_co-repressor_dom"/>
</dbReference>
<reference evidence="10" key="1">
    <citation type="submission" date="2018-11" db="EMBL/GenBank/DDBJ databases">
        <authorList>
            <person name="Alioto T."/>
            <person name="Alioto T."/>
        </authorList>
    </citation>
    <scope>NUCLEOTIDE SEQUENCE</scope>
</reference>
<dbReference type="Proteomes" id="UP000596742">
    <property type="component" value="Unassembled WGS sequence"/>
</dbReference>
<gene>
    <name evidence="10" type="ORF">MGAL_10B056191</name>
</gene>
<feature type="domain" description="Nab N-terminal" evidence="8">
    <location>
        <begin position="176"/>
        <end position="253"/>
    </location>
</feature>
<evidence type="ECO:0000256" key="3">
    <source>
        <dbReference type="ARBA" id="ARBA00022491"/>
    </source>
</evidence>